<evidence type="ECO:0000256" key="2">
    <source>
        <dbReference type="SAM" id="Phobius"/>
    </source>
</evidence>
<comment type="caution">
    <text evidence="3">The sequence shown here is derived from an EMBL/GenBank/DDBJ whole genome shotgun (WGS) entry which is preliminary data.</text>
</comment>
<feature type="transmembrane region" description="Helical" evidence="2">
    <location>
        <begin position="12"/>
        <end position="35"/>
    </location>
</feature>
<feature type="region of interest" description="Disordered" evidence="1">
    <location>
        <begin position="102"/>
        <end position="150"/>
    </location>
</feature>
<gene>
    <name evidence="3" type="ORF">DIC32_10750</name>
</gene>
<dbReference type="AlphaFoldDB" id="A0A3D3G1K6"/>
<evidence type="ECO:0000313" key="3">
    <source>
        <dbReference type="EMBL" id="HCM31910.1"/>
    </source>
</evidence>
<evidence type="ECO:0000256" key="1">
    <source>
        <dbReference type="SAM" id="MobiDB-lite"/>
    </source>
</evidence>
<feature type="compositionally biased region" description="Basic and acidic residues" evidence="1">
    <location>
        <begin position="109"/>
        <end position="150"/>
    </location>
</feature>
<organism evidence="3 4">
    <name type="scientific">Acinetobacter radioresistens</name>
    <dbReference type="NCBI Taxonomy" id="40216"/>
    <lineage>
        <taxon>Bacteria</taxon>
        <taxon>Pseudomonadati</taxon>
        <taxon>Pseudomonadota</taxon>
        <taxon>Gammaproteobacteria</taxon>
        <taxon>Moraxellales</taxon>
        <taxon>Moraxellaceae</taxon>
        <taxon>Acinetobacter</taxon>
    </lineage>
</organism>
<dbReference type="Proteomes" id="UP000262257">
    <property type="component" value="Unassembled WGS sequence"/>
</dbReference>
<proteinExistence type="predicted"/>
<keyword evidence="2" id="KW-0472">Membrane</keyword>
<feature type="non-terminal residue" evidence="3">
    <location>
        <position position="150"/>
    </location>
</feature>
<evidence type="ECO:0000313" key="4">
    <source>
        <dbReference type="Proteomes" id="UP000262257"/>
    </source>
</evidence>
<keyword evidence="2" id="KW-0812">Transmembrane</keyword>
<keyword evidence="2" id="KW-1133">Transmembrane helix</keyword>
<protein>
    <submittedName>
        <fullName evidence="3">Protein TolA</fullName>
    </submittedName>
</protein>
<accession>A0A3D3G1K6</accession>
<name>A0A3D3G1K6_ACIRA</name>
<dbReference type="EMBL" id="DPXL01000135">
    <property type="protein sequence ID" value="HCM31910.1"/>
    <property type="molecule type" value="Genomic_DNA"/>
</dbReference>
<reference evidence="3 4" key="1">
    <citation type="journal article" date="2018" name="Nat. Biotechnol.">
        <title>A standardized bacterial taxonomy based on genome phylogeny substantially revises the tree of life.</title>
        <authorList>
            <person name="Parks D.H."/>
            <person name="Chuvochina M."/>
            <person name="Waite D.W."/>
            <person name="Rinke C."/>
            <person name="Skarshewski A."/>
            <person name="Chaumeil P.A."/>
            <person name="Hugenholtz P."/>
        </authorList>
    </citation>
    <scope>NUCLEOTIDE SEQUENCE [LARGE SCALE GENOMIC DNA]</scope>
    <source>
        <strain evidence="3">UBA10045</strain>
    </source>
</reference>
<sequence length="150" mass="15939">MKDFKKPPFKQKAVAIGFTLGVHLLAVVGLLYLGMSTPPEAPKQIKTVLIKPEDLPPPEPVPLEQTDTVETVHENQATEITQTAEPSIEPAPVIPVPATTSASLQATETAKRAEEKAKAAEAEKLKAQADAKAKTDAASRAKAEALAKQK</sequence>